<protein>
    <recommendedName>
        <fullName evidence="4">NnrT protein</fullName>
    </recommendedName>
</protein>
<name>A0AAJ1U7Q6_9RHOB</name>
<feature type="transmembrane region" description="Helical" evidence="1">
    <location>
        <begin position="20"/>
        <end position="42"/>
    </location>
</feature>
<feature type="transmembrane region" description="Helical" evidence="1">
    <location>
        <begin position="48"/>
        <end position="68"/>
    </location>
</feature>
<evidence type="ECO:0000313" key="3">
    <source>
        <dbReference type="Proteomes" id="UP001227162"/>
    </source>
</evidence>
<keyword evidence="1" id="KW-0472">Membrane</keyword>
<evidence type="ECO:0000313" key="2">
    <source>
        <dbReference type="EMBL" id="MDQ2095140.1"/>
    </source>
</evidence>
<keyword evidence="1" id="KW-1133">Transmembrane helix</keyword>
<dbReference type="EMBL" id="JANFFA010000003">
    <property type="protein sequence ID" value="MDQ2095140.1"/>
    <property type="molecule type" value="Genomic_DNA"/>
</dbReference>
<reference evidence="2" key="1">
    <citation type="submission" date="2022-07" db="EMBL/GenBank/DDBJ databases">
        <authorList>
            <person name="Otstavnykh N."/>
            <person name="Isaeva M."/>
            <person name="Bystritskaya E."/>
        </authorList>
    </citation>
    <scope>NUCLEOTIDE SEQUENCE</scope>
    <source>
        <strain evidence="2">10Alg 79</strain>
    </source>
</reference>
<dbReference type="AlphaFoldDB" id="A0AAJ1U7Q6"/>
<evidence type="ECO:0008006" key="4">
    <source>
        <dbReference type="Google" id="ProtNLM"/>
    </source>
</evidence>
<proteinExistence type="predicted"/>
<keyword evidence="1" id="KW-0812">Transmembrane</keyword>
<dbReference type="Proteomes" id="UP001227162">
    <property type="component" value="Unassembled WGS sequence"/>
</dbReference>
<evidence type="ECO:0000256" key="1">
    <source>
        <dbReference type="SAM" id="Phobius"/>
    </source>
</evidence>
<accession>A0AAJ1U7Q6</accession>
<sequence>MTHKQKPRLPRPSWKLLLGLYPFMAAAVAINLFLMFLMLQALGVDALAPVHAVLASIPLGVPATWAAARWVQHLIAEAERTPR</sequence>
<dbReference type="RefSeq" id="WP_317626741.1">
    <property type="nucleotide sequence ID" value="NZ_JANFFA010000003.1"/>
</dbReference>
<organism evidence="2 3">
    <name type="scientific">Rhodalgimonas zhirmunskyi</name>
    <dbReference type="NCBI Taxonomy" id="2964767"/>
    <lineage>
        <taxon>Bacteria</taxon>
        <taxon>Pseudomonadati</taxon>
        <taxon>Pseudomonadota</taxon>
        <taxon>Alphaproteobacteria</taxon>
        <taxon>Rhodobacterales</taxon>
        <taxon>Roseobacteraceae</taxon>
        <taxon>Rhodalgimonas</taxon>
    </lineage>
</organism>
<gene>
    <name evidence="2" type="ORF">NOI20_13535</name>
</gene>
<comment type="caution">
    <text evidence="2">The sequence shown here is derived from an EMBL/GenBank/DDBJ whole genome shotgun (WGS) entry which is preliminary data.</text>
</comment>
<reference evidence="2" key="2">
    <citation type="submission" date="2023-04" db="EMBL/GenBank/DDBJ databases">
        <title>'Rhodoalgimonas zhirmunskyi' gen. nov., isolated from a red alga.</title>
        <authorList>
            <person name="Nedashkovskaya O.I."/>
            <person name="Otstavnykh N.Y."/>
            <person name="Bystritskaya E.P."/>
            <person name="Balabanova L.A."/>
            <person name="Isaeva M.P."/>
        </authorList>
    </citation>
    <scope>NUCLEOTIDE SEQUENCE</scope>
    <source>
        <strain evidence="2">10Alg 79</strain>
    </source>
</reference>
<keyword evidence="3" id="KW-1185">Reference proteome</keyword>